<dbReference type="EMBL" id="ML996082">
    <property type="protein sequence ID" value="KAF2155934.1"/>
    <property type="molecule type" value="Genomic_DNA"/>
</dbReference>
<evidence type="ECO:0000313" key="2">
    <source>
        <dbReference type="Proteomes" id="UP000799439"/>
    </source>
</evidence>
<comment type="caution">
    <text evidence="1">The sequence shown here is derived from an EMBL/GenBank/DDBJ whole genome shotgun (WGS) entry which is preliminary data.</text>
</comment>
<keyword evidence="2" id="KW-1185">Reference proteome</keyword>
<accession>A0A9P4J6T0</accession>
<dbReference type="Proteomes" id="UP000799439">
    <property type="component" value="Unassembled WGS sequence"/>
</dbReference>
<evidence type="ECO:0000313" key="1">
    <source>
        <dbReference type="EMBL" id="KAF2155934.1"/>
    </source>
</evidence>
<name>A0A9P4J6T0_9PEZI</name>
<protein>
    <submittedName>
        <fullName evidence="1">Uncharacterized protein</fullName>
    </submittedName>
</protein>
<organism evidence="1 2">
    <name type="scientific">Myriangium duriaei CBS 260.36</name>
    <dbReference type="NCBI Taxonomy" id="1168546"/>
    <lineage>
        <taxon>Eukaryota</taxon>
        <taxon>Fungi</taxon>
        <taxon>Dikarya</taxon>
        <taxon>Ascomycota</taxon>
        <taxon>Pezizomycotina</taxon>
        <taxon>Dothideomycetes</taxon>
        <taxon>Dothideomycetidae</taxon>
        <taxon>Myriangiales</taxon>
        <taxon>Myriangiaceae</taxon>
        <taxon>Myriangium</taxon>
    </lineage>
</organism>
<reference evidence="1" key="1">
    <citation type="journal article" date="2020" name="Stud. Mycol.">
        <title>101 Dothideomycetes genomes: a test case for predicting lifestyles and emergence of pathogens.</title>
        <authorList>
            <person name="Haridas S."/>
            <person name="Albert R."/>
            <person name="Binder M."/>
            <person name="Bloem J."/>
            <person name="Labutti K."/>
            <person name="Salamov A."/>
            <person name="Andreopoulos B."/>
            <person name="Baker S."/>
            <person name="Barry K."/>
            <person name="Bills G."/>
            <person name="Bluhm B."/>
            <person name="Cannon C."/>
            <person name="Castanera R."/>
            <person name="Culley D."/>
            <person name="Daum C."/>
            <person name="Ezra D."/>
            <person name="Gonzalez J."/>
            <person name="Henrissat B."/>
            <person name="Kuo A."/>
            <person name="Liang C."/>
            <person name="Lipzen A."/>
            <person name="Lutzoni F."/>
            <person name="Magnuson J."/>
            <person name="Mondo S."/>
            <person name="Nolan M."/>
            <person name="Ohm R."/>
            <person name="Pangilinan J."/>
            <person name="Park H.-J."/>
            <person name="Ramirez L."/>
            <person name="Alfaro M."/>
            <person name="Sun H."/>
            <person name="Tritt A."/>
            <person name="Yoshinaga Y."/>
            <person name="Zwiers L.-H."/>
            <person name="Turgeon B."/>
            <person name="Goodwin S."/>
            <person name="Spatafora J."/>
            <person name="Crous P."/>
            <person name="Grigoriev I."/>
        </authorList>
    </citation>
    <scope>NUCLEOTIDE SEQUENCE</scope>
    <source>
        <strain evidence="1">CBS 260.36</strain>
    </source>
</reference>
<sequence length="111" mass="11921">MLIHTESRCISTPRTVLEITISEPSNVDAAYSTTCPIPGTPCRPAKSPPSQLLPAVFNAFRTASGRQQAFDTKLGHVRQGTGLVAIAFLSARAHMLSIIHGFHTIQVSLLP</sequence>
<dbReference type="AlphaFoldDB" id="A0A9P4J6T0"/>
<proteinExistence type="predicted"/>
<gene>
    <name evidence="1" type="ORF">K461DRAFT_274985</name>
</gene>